<feature type="compositionally biased region" description="Basic and acidic residues" evidence="1">
    <location>
        <begin position="57"/>
        <end position="69"/>
    </location>
</feature>
<dbReference type="Proteomes" id="UP001152519">
    <property type="component" value="Unassembled WGS sequence"/>
</dbReference>
<gene>
    <name evidence="2" type="ORF">SCOCK_10181</name>
</gene>
<dbReference type="AlphaFoldDB" id="A0A9W4DIL9"/>
<name>A0A9W4DIL9_9ACTN</name>
<comment type="caution">
    <text evidence="2">The sequence shown here is derived from an EMBL/GenBank/DDBJ whole genome shotgun (WGS) entry which is preliminary data.</text>
</comment>
<feature type="region of interest" description="Disordered" evidence="1">
    <location>
        <begin position="140"/>
        <end position="239"/>
    </location>
</feature>
<evidence type="ECO:0000313" key="2">
    <source>
        <dbReference type="EMBL" id="CAG6390713.1"/>
    </source>
</evidence>
<evidence type="ECO:0000256" key="1">
    <source>
        <dbReference type="SAM" id="MobiDB-lite"/>
    </source>
</evidence>
<dbReference type="EMBL" id="CAJSLV010000001">
    <property type="protein sequence ID" value="CAG6390713.1"/>
    <property type="molecule type" value="Genomic_DNA"/>
</dbReference>
<accession>A0A9W4DIL9</accession>
<reference evidence="2" key="1">
    <citation type="submission" date="2021-05" db="EMBL/GenBank/DDBJ databases">
        <authorList>
            <person name="Arsene-Ploetze F."/>
        </authorList>
    </citation>
    <scope>NUCLEOTIDE SEQUENCE</scope>
    <source>
        <strain evidence="2">DSM 42138</strain>
    </source>
</reference>
<proteinExistence type="predicted"/>
<feature type="region of interest" description="Disordered" evidence="1">
    <location>
        <begin position="24"/>
        <end position="69"/>
    </location>
</feature>
<evidence type="ECO:0000313" key="3">
    <source>
        <dbReference type="Proteomes" id="UP001152519"/>
    </source>
</evidence>
<keyword evidence="3" id="KW-1185">Reference proteome</keyword>
<sequence length="239" mass="26466">MSCPGEVDVVAVLVGQQILERRQPVLDTPQRPEVVEPFHSGGQYDEEFDAPAGGSTERMRQSRRYEDQPALRHRCGLRAEQEVRGSAEHVEQFGGAGVEMIRRPGRTRAQAQPVHPRRATVGQQPEDPLVGQGHFLGVPSPHHKRSRAPSHGVFRTRDPHVVSHPSSFRRFRSLAPTAPFEQGDSRRTSAHSHVQSSPIGMGRGEVGRWNYGSCGTSWRSSRKAVSAEPPSDSIPSNRR</sequence>
<organism evidence="2 3">
    <name type="scientific">Actinacidiphila cocklensis</name>
    <dbReference type="NCBI Taxonomy" id="887465"/>
    <lineage>
        <taxon>Bacteria</taxon>
        <taxon>Bacillati</taxon>
        <taxon>Actinomycetota</taxon>
        <taxon>Actinomycetes</taxon>
        <taxon>Kitasatosporales</taxon>
        <taxon>Streptomycetaceae</taxon>
        <taxon>Actinacidiphila</taxon>
    </lineage>
</organism>
<protein>
    <submittedName>
        <fullName evidence="2">Uncharacterized protein</fullName>
    </submittedName>
</protein>
<feature type="region of interest" description="Disordered" evidence="1">
    <location>
        <begin position="107"/>
        <end position="128"/>
    </location>
</feature>